<dbReference type="AlphaFoldDB" id="A0A6L6VBS4"/>
<comment type="caution">
    <text evidence="1">The sequence shown here is derived from an EMBL/GenBank/DDBJ whole genome shotgun (WGS) entry which is preliminary data.</text>
</comment>
<evidence type="ECO:0000313" key="1">
    <source>
        <dbReference type="EMBL" id="MUZ73340.1"/>
    </source>
</evidence>
<evidence type="ECO:0000313" key="2">
    <source>
        <dbReference type="Proteomes" id="UP000477951"/>
    </source>
</evidence>
<dbReference type="Proteomes" id="UP000477951">
    <property type="component" value="Unassembled WGS sequence"/>
</dbReference>
<reference evidence="1 2" key="1">
    <citation type="submission" date="2019-12" db="EMBL/GenBank/DDBJ databases">
        <title>Whole-genome sequencing of Allorhizobium vitis.</title>
        <authorList>
            <person name="Gan H.M."/>
            <person name="Szegedi E."/>
            <person name="Burr T."/>
            <person name="Savka M.A."/>
        </authorList>
    </citation>
    <scope>NUCLEOTIDE SEQUENCE [LARGE SCALE GENOMIC DNA]</scope>
    <source>
        <strain evidence="1 2">CG516</strain>
    </source>
</reference>
<organism evidence="1 2">
    <name type="scientific">Agrobacterium vitis</name>
    <name type="common">Rhizobium vitis</name>
    <dbReference type="NCBI Taxonomy" id="373"/>
    <lineage>
        <taxon>Bacteria</taxon>
        <taxon>Pseudomonadati</taxon>
        <taxon>Pseudomonadota</taxon>
        <taxon>Alphaproteobacteria</taxon>
        <taxon>Hyphomicrobiales</taxon>
        <taxon>Rhizobiaceae</taxon>
        <taxon>Rhizobium/Agrobacterium group</taxon>
        <taxon>Agrobacterium</taxon>
    </lineage>
</organism>
<proteinExistence type="predicted"/>
<gene>
    <name evidence="1" type="ORF">GOZ90_11670</name>
</gene>
<sequence length="138" mass="15144">MIVFEVMDRLKQTGTPFVLVEGANELAQVTDRPTNTPAAYVFVSGEASGENQRITGPMLQRMSMDISIVIITENAAGAESAARDIETLKAWVRGKLLGFTPAEADPLEHITGKLQQARDGMVWFEDVFGTAIYQEEQP</sequence>
<evidence type="ECO:0008006" key="3">
    <source>
        <dbReference type="Google" id="ProtNLM"/>
    </source>
</evidence>
<dbReference type="RefSeq" id="WP_156614776.1">
    <property type="nucleotide sequence ID" value="NZ_WPHR01000007.1"/>
</dbReference>
<protein>
    <recommendedName>
        <fullName evidence="3">DUF3168 domain-containing protein</fullName>
    </recommendedName>
</protein>
<dbReference type="InterPro" id="IPR056912">
    <property type="entry name" value="Phage_JBD30_tail_term-like"/>
</dbReference>
<dbReference type="Pfam" id="PF23840">
    <property type="entry name" value="Phage_tail_terminator"/>
    <property type="match status" value="1"/>
</dbReference>
<accession>A0A6L6VBS4</accession>
<dbReference type="EMBL" id="WPHR01000007">
    <property type="protein sequence ID" value="MUZ73340.1"/>
    <property type="molecule type" value="Genomic_DNA"/>
</dbReference>
<name>A0A6L6VBS4_AGRVI</name>